<dbReference type="Proteomes" id="UP000299102">
    <property type="component" value="Unassembled WGS sequence"/>
</dbReference>
<protein>
    <submittedName>
        <fullName evidence="2">Uncharacterized protein</fullName>
    </submittedName>
</protein>
<sequence>MLRRRKTAIDSLMIFDSLLSLGRLFGSCQQPAAVEPGVNQSKTFEDEILVVAILAYSYPVCTAQPGDAADHGVIVNRYRTAPTALTSIPILVPPVRRPTEGHAPPPGSAFPLFPRWLECVSETPHDVTFVISLRHGSPASRIGRQMLPVRSRRRAAAGAAYCITAASIVHFYVPLHNKRV</sequence>
<dbReference type="AlphaFoldDB" id="A0A4C1U7A8"/>
<proteinExistence type="predicted"/>
<keyword evidence="1" id="KW-0812">Transmembrane</keyword>
<evidence type="ECO:0000256" key="1">
    <source>
        <dbReference type="SAM" id="Phobius"/>
    </source>
</evidence>
<keyword evidence="1" id="KW-0472">Membrane</keyword>
<comment type="caution">
    <text evidence="2">The sequence shown here is derived from an EMBL/GenBank/DDBJ whole genome shotgun (WGS) entry which is preliminary data.</text>
</comment>
<reference evidence="2 3" key="1">
    <citation type="journal article" date="2019" name="Commun. Biol.">
        <title>The bagworm genome reveals a unique fibroin gene that provides high tensile strength.</title>
        <authorList>
            <person name="Kono N."/>
            <person name="Nakamura H."/>
            <person name="Ohtoshi R."/>
            <person name="Tomita M."/>
            <person name="Numata K."/>
            <person name="Arakawa K."/>
        </authorList>
    </citation>
    <scope>NUCLEOTIDE SEQUENCE [LARGE SCALE GENOMIC DNA]</scope>
</reference>
<gene>
    <name evidence="2" type="ORF">EVAR_22538_1</name>
</gene>
<evidence type="ECO:0000313" key="3">
    <source>
        <dbReference type="Proteomes" id="UP000299102"/>
    </source>
</evidence>
<feature type="transmembrane region" description="Helical" evidence="1">
    <location>
        <begin position="155"/>
        <end position="173"/>
    </location>
</feature>
<dbReference type="EMBL" id="BGZK01000138">
    <property type="protein sequence ID" value="GBP22252.1"/>
    <property type="molecule type" value="Genomic_DNA"/>
</dbReference>
<accession>A0A4C1U7A8</accession>
<name>A0A4C1U7A8_EUMVA</name>
<keyword evidence="1" id="KW-1133">Transmembrane helix</keyword>
<keyword evidence="3" id="KW-1185">Reference proteome</keyword>
<evidence type="ECO:0000313" key="2">
    <source>
        <dbReference type="EMBL" id="GBP22252.1"/>
    </source>
</evidence>
<organism evidence="2 3">
    <name type="scientific">Eumeta variegata</name>
    <name type="common">Bagworm moth</name>
    <name type="synonym">Eumeta japonica</name>
    <dbReference type="NCBI Taxonomy" id="151549"/>
    <lineage>
        <taxon>Eukaryota</taxon>
        <taxon>Metazoa</taxon>
        <taxon>Ecdysozoa</taxon>
        <taxon>Arthropoda</taxon>
        <taxon>Hexapoda</taxon>
        <taxon>Insecta</taxon>
        <taxon>Pterygota</taxon>
        <taxon>Neoptera</taxon>
        <taxon>Endopterygota</taxon>
        <taxon>Lepidoptera</taxon>
        <taxon>Glossata</taxon>
        <taxon>Ditrysia</taxon>
        <taxon>Tineoidea</taxon>
        <taxon>Psychidae</taxon>
        <taxon>Oiketicinae</taxon>
        <taxon>Eumeta</taxon>
    </lineage>
</organism>